<proteinExistence type="predicted"/>
<keyword evidence="3" id="KW-1185">Reference proteome</keyword>
<keyword evidence="1" id="KW-0732">Signal</keyword>
<protein>
    <submittedName>
        <fullName evidence="2">Uncharacterized protein</fullName>
    </submittedName>
</protein>
<evidence type="ECO:0000313" key="3">
    <source>
        <dbReference type="Proteomes" id="UP000666240"/>
    </source>
</evidence>
<dbReference type="AlphaFoldDB" id="A0A8J7RI33"/>
<organism evidence="2 3">
    <name type="scientific">Tianweitania sediminis</name>
    <dbReference type="NCBI Taxonomy" id="1502156"/>
    <lineage>
        <taxon>Bacteria</taxon>
        <taxon>Pseudomonadati</taxon>
        <taxon>Pseudomonadota</taxon>
        <taxon>Alphaproteobacteria</taxon>
        <taxon>Hyphomicrobiales</taxon>
        <taxon>Phyllobacteriaceae</taxon>
        <taxon>Tianweitania</taxon>
    </lineage>
</organism>
<gene>
    <name evidence="2" type="ORF">J5Y06_02975</name>
</gene>
<dbReference type="EMBL" id="JAGIYY010000001">
    <property type="protein sequence ID" value="MBP0437616.1"/>
    <property type="molecule type" value="Genomic_DNA"/>
</dbReference>
<sequence length="93" mass="9473">MGRLGRFFAMKTLSLSTLILTAALAATAFPAGAASPTLSAAKAPADGGDTIRVVRAAAAPKSADCDKATWPYIPAACLQRETAPQPSNISLNN</sequence>
<name>A0A8J7RI33_9HYPH</name>
<accession>A0A8J7RI33</accession>
<dbReference type="RefSeq" id="WP_209333611.1">
    <property type="nucleotide sequence ID" value="NZ_JAGIYY010000001.1"/>
</dbReference>
<evidence type="ECO:0000256" key="1">
    <source>
        <dbReference type="SAM" id="SignalP"/>
    </source>
</evidence>
<comment type="caution">
    <text evidence="2">The sequence shown here is derived from an EMBL/GenBank/DDBJ whole genome shotgun (WGS) entry which is preliminary data.</text>
</comment>
<feature type="chain" id="PRO_5035296677" evidence="1">
    <location>
        <begin position="34"/>
        <end position="93"/>
    </location>
</feature>
<reference evidence="2" key="1">
    <citation type="submission" date="2021-03" db="EMBL/GenBank/DDBJ databases">
        <title>Genome sequencing and assembly of Tianweitania sediminis.</title>
        <authorList>
            <person name="Chhetri G."/>
        </authorList>
    </citation>
    <scope>NUCLEOTIDE SEQUENCE</scope>
    <source>
        <strain evidence="2">Z8</strain>
    </source>
</reference>
<evidence type="ECO:0000313" key="2">
    <source>
        <dbReference type="EMBL" id="MBP0437616.1"/>
    </source>
</evidence>
<feature type="signal peptide" evidence="1">
    <location>
        <begin position="1"/>
        <end position="33"/>
    </location>
</feature>
<dbReference type="Proteomes" id="UP000666240">
    <property type="component" value="Unassembled WGS sequence"/>
</dbReference>